<dbReference type="CDD" id="cd03398">
    <property type="entry name" value="PAP2_haloperoxidase"/>
    <property type="match status" value="1"/>
</dbReference>
<organism evidence="1 2">
    <name type="scientific">Algisphaera agarilytica</name>
    <dbReference type="NCBI Taxonomy" id="1385975"/>
    <lineage>
        <taxon>Bacteria</taxon>
        <taxon>Pseudomonadati</taxon>
        <taxon>Planctomycetota</taxon>
        <taxon>Phycisphaerae</taxon>
        <taxon>Phycisphaerales</taxon>
        <taxon>Phycisphaeraceae</taxon>
        <taxon>Algisphaera</taxon>
    </lineage>
</organism>
<dbReference type="SUPFAM" id="SSF48317">
    <property type="entry name" value="Acid phosphatase/Vanadium-dependent haloperoxidase"/>
    <property type="match status" value="1"/>
</dbReference>
<evidence type="ECO:0008006" key="3">
    <source>
        <dbReference type="Google" id="ProtNLM"/>
    </source>
</evidence>
<protein>
    <recommendedName>
        <fullName evidence="3">PAP2 superfamily protein</fullName>
    </recommendedName>
</protein>
<comment type="caution">
    <text evidence="1">The sequence shown here is derived from an EMBL/GenBank/DDBJ whole genome shotgun (WGS) entry which is preliminary data.</text>
</comment>
<gene>
    <name evidence="1" type="ORF">HNQ40_002378</name>
</gene>
<accession>A0A7X0H783</accession>
<dbReference type="InterPro" id="IPR036938">
    <property type="entry name" value="PAP2/HPO_sf"/>
</dbReference>
<dbReference type="AlphaFoldDB" id="A0A7X0H783"/>
<dbReference type="Proteomes" id="UP000541810">
    <property type="component" value="Unassembled WGS sequence"/>
</dbReference>
<dbReference type="PANTHER" id="PTHR34599:SF1">
    <property type="entry name" value="PHOSPHATIDIC ACID PHOSPHATASE TYPE 2_HALOPEROXIDASE DOMAIN-CONTAINING PROTEIN"/>
    <property type="match status" value="1"/>
</dbReference>
<evidence type="ECO:0000313" key="2">
    <source>
        <dbReference type="Proteomes" id="UP000541810"/>
    </source>
</evidence>
<proteinExistence type="predicted"/>
<reference evidence="1 2" key="1">
    <citation type="submission" date="2020-08" db="EMBL/GenBank/DDBJ databases">
        <title>Genomic Encyclopedia of Type Strains, Phase IV (KMG-IV): sequencing the most valuable type-strain genomes for metagenomic binning, comparative biology and taxonomic classification.</title>
        <authorList>
            <person name="Goeker M."/>
        </authorList>
    </citation>
    <scope>NUCLEOTIDE SEQUENCE [LARGE SCALE GENOMIC DNA]</scope>
    <source>
        <strain evidence="1 2">DSM 103725</strain>
    </source>
</reference>
<keyword evidence="2" id="KW-1185">Reference proteome</keyword>
<dbReference type="EMBL" id="JACHGY010000001">
    <property type="protein sequence ID" value="MBB6430572.1"/>
    <property type="molecule type" value="Genomic_DNA"/>
</dbReference>
<dbReference type="PANTHER" id="PTHR34599">
    <property type="entry name" value="PEROXIDASE-RELATED"/>
    <property type="match status" value="1"/>
</dbReference>
<dbReference type="InterPro" id="IPR052559">
    <property type="entry name" value="V-haloperoxidase"/>
</dbReference>
<sequence length="475" mass="50246">MPGMTAALLAAPATVTVGQDVVLDWNSLASGVLVDNESLQNPGMASRSMAMMNLAIYDSMAMTGGWMDATAFYNYSGIDAGLISGASSEAAAAQAAYTVLSGIYGDQQTTLDTGLATTLAGISDGAAKTSGVALGTQIGQAILAKRSNDGYDTSVQYTPTYEIGHWQPDPVNPDQEAWGPAWGEVDTFALNSVNPFLPDAMPALSSQEYADAYNEVKALGSVDSATRTDEQTEIGVFWAYDRVGMGTPMTLFNDVLQTIAVQEGNTTAENAQLFAKATVAMADAGIVAWNSKFEYDFWRPVTGIRDGDIDGNAMTEGVSDWTPLGAPDGESLTGFTPPFPTYLSGHATFGGALFGALQEFYGTDDITFSLTSAELEALLADQELAELYGLGDLDDAERTFTSLSEAMAENGRSRVYLGIHWNFDDIEGQLTGQQIAQAMFANPFTAGAVPEPTAALALSALGLVLHLPARRRRTH</sequence>
<dbReference type="Gene3D" id="1.10.606.20">
    <property type="match status" value="1"/>
</dbReference>
<name>A0A7X0H783_9BACT</name>
<evidence type="ECO:0000313" key="1">
    <source>
        <dbReference type="EMBL" id="MBB6430572.1"/>
    </source>
</evidence>